<comment type="caution">
    <text evidence="4">The sequence shown here is derived from an EMBL/GenBank/DDBJ whole genome shotgun (WGS) entry which is preliminary data.</text>
</comment>
<protein>
    <submittedName>
        <fullName evidence="4">Uncharacterized protein</fullName>
    </submittedName>
</protein>
<name>A0AAN8M1K6_9TELE</name>
<organism evidence="4 5">
    <name type="scientific">Coregonus suidteri</name>
    <dbReference type="NCBI Taxonomy" id="861788"/>
    <lineage>
        <taxon>Eukaryota</taxon>
        <taxon>Metazoa</taxon>
        <taxon>Chordata</taxon>
        <taxon>Craniata</taxon>
        <taxon>Vertebrata</taxon>
        <taxon>Euteleostomi</taxon>
        <taxon>Actinopterygii</taxon>
        <taxon>Neopterygii</taxon>
        <taxon>Teleostei</taxon>
        <taxon>Protacanthopterygii</taxon>
        <taxon>Salmoniformes</taxon>
        <taxon>Salmonidae</taxon>
        <taxon>Coregoninae</taxon>
        <taxon>Coregonus</taxon>
    </lineage>
</organism>
<evidence type="ECO:0000313" key="5">
    <source>
        <dbReference type="Proteomes" id="UP001356427"/>
    </source>
</evidence>
<comment type="similarity">
    <text evidence="1">Belongs to the small GTPase superfamily. Rab family.</text>
</comment>
<dbReference type="GO" id="GO:0003924">
    <property type="term" value="F:GTPase activity"/>
    <property type="evidence" value="ECO:0007669"/>
    <property type="project" value="InterPro"/>
</dbReference>
<gene>
    <name evidence="4" type="ORF">J4Q44_G00105630</name>
</gene>
<keyword evidence="3" id="KW-0342">GTP-binding</keyword>
<evidence type="ECO:0000256" key="3">
    <source>
        <dbReference type="ARBA" id="ARBA00023134"/>
    </source>
</evidence>
<dbReference type="PROSITE" id="PS51419">
    <property type="entry name" value="RAB"/>
    <property type="match status" value="1"/>
</dbReference>
<dbReference type="AlphaFoldDB" id="A0AAN8M1K6"/>
<evidence type="ECO:0000256" key="2">
    <source>
        <dbReference type="ARBA" id="ARBA00022741"/>
    </source>
</evidence>
<evidence type="ECO:0000256" key="1">
    <source>
        <dbReference type="ARBA" id="ARBA00006270"/>
    </source>
</evidence>
<dbReference type="EMBL" id="JAGTTL010000008">
    <property type="protein sequence ID" value="KAK6319352.1"/>
    <property type="molecule type" value="Genomic_DNA"/>
</dbReference>
<dbReference type="PANTHER" id="PTHR47978">
    <property type="match status" value="1"/>
</dbReference>
<evidence type="ECO:0000313" key="4">
    <source>
        <dbReference type="EMBL" id="KAK6319352.1"/>
    </source>
</evidence>
<dbReference type="InterPro" id="IPR027417">
    <property type="entry name" value="P-loop_NTPase"/>
</dbReference>
<dbReference type="Pfam" id="PF00071">
    <property type="entry name" value="Ras"/>
    <property type="match status" value="1"/>
</dbReference>
<dbReference type="Proteomes" id="UP001356427">
    <property type="component" value="Unassembled WGS sequence"/>
</dbReference>
<proteinExistence type="inferred from homology"/>
<dbReference type="Gene3D" id="3.40.50.300">
    <property type="entry name" value="P-loop containing nucleotide triphosphate hydrolases"/>
    <property type="match status" value="1"/>
</dbReference>
<dbReference type="GO" id="GO:0005525">
    <property type="term" value="F:GTP binding"/>
    <property type="evidence" value="ECO:0007669"/>
    <property type="project" value="UniProtKB-KW"/>
</dbReference>
<keyword evidence="2" id="KW-0547">Nucleotide-binding</keyword>
<sequence length="74" mass="8153">MVSVDGAMVKFEICDTAGQECYHSLAPMCYRGAQAAIVVYDITNTETFVRAKAWVSELQKQSVNRAVEYTDGQG</sequence>
<dbReference type="SMART" id="SM00175">
    <property type="entry name" value="RAB"/>
    <property type="match status" value="1"/>
</dbReference>
<dbReference type="InterPro" id="IPR001806">
    <property type="entry name" value="Small_GTPase"/>
</dbReference>
<keyword evidence="5" id="KW-1185">Reference proteome</keyword>
<dbReference type="SUPFAM" id="SSF52540">
    <property type="entry name" value="P-loop containing nucleoside triphosphate hydrolases"/>
    <property type="match status" value="1"/>
</dbReference>
<accession>A0AAN8M1K6</accession>
<reference evidence="4 5" key="1">
    <citation type="submission" date="2021-04" db="EMBL/GenBank/DDBJ databases">
        <authorList>
            <person name="De Guttry C."/>
            <person name="Zahm M."/>
            <person name="Klopp C."/>
            <person name="Cabau C."/>
            <person name="Louis A."/>
            <person name="Berthelot C."/>
            <person name="Parey E."/>
            <person name="Roest Crollius H."/>
            <person name="Montfort J."/>
            <person name="Robinson-Rechavi M."/>
            <person name="Bucao C."/>
            <person name="Bouchez O."/>
            <person name="Gislard M."/>
            <person name="Lluch J."/>
            <person name="Milhes M."/>
            <person name="Lampietro C."/>
            <person name="Lopez Roques C."/>
            <person name="Donnadieu C."/>
            <person name="Braasch I."/>
            <person name="Desvignes T."/>
            <person name="Postlethwait J."/>
            <person name="Bobe J."/>
            <person name="Wedekind C."/>
            <person name="Guiguen Y."/>
        </authorList>
    </citation>
    <scope>NUCLEOTIDE SEQUENCE [LARGE SCALE GENOMIC DNA]</scope>
    <source>
        <strain evidence="4">Cs_M1</strain>
        <tissue evidence="4">Blood</tissue>
    </source>
</reference>